<evidence type="ECO:0000313" key="2">
    <source>
        <dbReference type="Proteomes" id="UP001163603"/>
    </source>
</evidence>
<protein>
    <submittedName>
        <fullName evidence="1">Uncharacterized protein</fullName>
    </submittedName>
</protein>
<reference evidence="2" key="1">
    <citation type="journal article" date="2023" name="G3 (Bethesda)">
        <title>Genome assembly and association tests identify interacting loci associated with vigor, precocity, and sex in interspecific pistachio rootstocks.</title>
        <authorList>
            <person name="Palmer W."/>
            <person name="Jacygrad E."/>
            <person name="Sagayaradj S."/>
            <person name="Cavanaugh K."/>
            <person name="Han R."/>
            <person name="Bertier L."/>
            <person name="Beede B."/>
            <person name="Kafkas S."/>
            <person name="Golino D."/>
            <person name="Preece J."/>
            <person name="Michelmore R."/>
        </authorList>
    </citation>
    <scope>NUCLEOTIDE SEQUENCE [LARGE SCALE GENOMIC DNA]</scope>
</reference>
<evidence type="ECO:0000313" key="1">
    <source>
        <dbReference type="EMBL" id="KAJ0044504.1"/>
    </source>
</evidence>
<sequence length="20" mass="2407">MEEPLRRRKSFSIQVLGRGF</sequence>
<name>A0ACC0Z0N4_9ROSI</name>
<accession>A0ACC0Z0N4</accession>
<keyword evidence="2" id="KW-1185">Reference proteome</keyword>
<proteinExistence type="predicted"/>
<dbReference type="EMBL" id="CM047738">
    <property type="protein sequence ID" value="KAJ0044504.1"/>
    <property type="molecule type" value="Genomic_DNA"/>
</dbReference>
<dbReference type="Proteomes" id="UP001163603">
    <property type="component" value="Chromosome 3"/>
</dbReference>
<organism evidence="1 2">
    <name type="scientific">Pistacia integerrima</name>
    <dbReference type="NCBI Taxonomy" id="434235"/>
    <lineage>
        <taxon>Eukaryota</taxon>
        <taxon>Viridiplantae</taxon>
        <taxon>Streptophyta</taxon>
        <taxon>Embryophyta</taxon>
        <taxon>Tracheophyta</taxon>
        <taxon>Spermatophyta</taxon>
        <taxon>Magnoliopsida</taxon>
        <taxon>eudicotyledons</taxon>
        <taxon>Gunneridae</taxon>
        <taxon>Pentapetalae</taxon>
        <taxon>rosids</taxon>
        <taxon>malvids</taxon>
        <taxon>Sapindales</taxon>
        <taxon>Anacardiaceae</taxon>
        <taxon>Pistacia</taxon>
    </lineage>
</organism>
<comment type="caution">
    <text evidence="1">The sequence shown here is derived from an EMBL/GenBank/DDBJ whole genome shotgun (WGS) entry which is preliminary data.</text>
</comment>
<gene>
    <name evidence="1" type="ORF">Pint_03590</name>
</gene>